<dbReference type="Pfam" id="PF01618">
    <property type="entry name" value="MotA_ExbB"/>
    <property type="match status" value="1"/>
</dbReference>
<evidence type="ECO:0000256" key="6">
    <source>
        <dbReference type="ARBA" id="ARBA00022779"/>
    </source>
</evidence>
<name>A0A521ECA8_9BACT</name>
<keyword evidence="12" id="KW-1185">Reference proteome</keyword>
<dbReference type="InterPro" id="IPR002898">
    <property type="entry name" value="MotA_ExbB_proton_chnl"/>
</dbReference>
<evidence type="ECO:0000256" key="1">
    <source>
        <dbReference type="ARBA" id="ARBA00004651"/>
    </source>
</evidence>
<evidence type="ECO:0000256" key="4">
    <source>
        <dbReference type="ARBA" id="ARBA00022475"/>
    </source>
</evidence>
<proteinExistence type="inferred from homology"/>
<feature type="transmembrane region" description="Helical" evidence="9">
    <location>
        <begin position="33"/>
        <end position="53"/>
    </location>
</feature>
<dbReference type="InterPro" id="IPR047055">
    <property type="entry name" value="MotA-like"/>
</dbReference>
<feature type="transmembrane region" description="Helical" evidence="9">
    <location>
        <begin position="151"/>
        <end position="172"/>
    </location>
</feature>
<dbReference type="PROSITE" id="PS01307">
    <property type="entry name" value="MOTA"/>
    <property type="match status" value="1"/>
</dbReference>
<evidence type="ECO:0000313" key="11">
    <source>
        <dbReference type="EMBL" id="SMO81545.1"/>
    </source>
</evidence>
<dbReference type="PANTHER" id="PTHR30433">
    <property type="entry name" value="CHEMOTAXIS PROTEIN MOTA"/>
    <property type="match status" value="1"/>
</dbReference>
<keyword evidence="4" id="KW-1003">Cell membrane</keyword>
<evidence type="ECO:0000256" key="8">
    <source>
        <dbReference type="ARBA" id="ARBA00023136"/>
    </source>
</evidence>
<accession>A0A521ECA8</accession>
<evidence type="ECO:0000256" key="5">
    <source>
        <dbReference type="ARBA" id="ARBA00022692"/>
    </source>
</evidence>
<gene>
    <name evidence="11" type="ORF">SAMN06265219_111105</name>
</gene>
<evidence type="ECO:0000256" key="9">
    <source>
        <dbReference type="SAM" id="Phobius"/>
    </source>
</evidence>
<evidence type="ECO:0000256" key="7">
    <source>
        <dbReference type="ARBA" id="ARBA00022989"/>
    </source>
</evidence>
<evidence type="ECO:0000256" key="3">
    <source>
        <dbReference type="ARBA" id="ARBA00022448"/>
    </source>
</evidence>
<comment type="subcellular location">
    <subcellularLocation>
        <location evidence="1">Cell membrane</location>
        <topology evidence="1">Multi-pass membrane protein</topology>
    </subcellularLocation>
</comment>
<dbReference type="GO" id="GO:0006935">
    <property type="term" value="P:chemotaxis"/>
    <property type="evidence" value="ECO:0007669"/>
    <property type="project" value="InterPro"/>
</dbReference>
<dbReference type="Proteomes" id="UP000317557">
    <property type="component" value="Unassembled WGS sequence"/>
</dbReference>
<dbReference type="GO" id="GO:0005886">
    <property type="term" value="C:plasma membrane"/>
    <property type="evidence" value="ECO:0007669"/>
    <property type="project" value="UniProtKB-SubCell"/>
</dbReference>
<sequence>MMDRSSTLGFILGFALIVGAIVTQGSIGSFADSASLAIVLGGVFAATMINYSFDKIKRSFITINSLMKLSNVDLRTDMELLTMFARRVRRESLLTLDQDLKHIKDEFLKNGLQLAVDGFQEKSLQDILKDEIESREKQVELSIMVLNSMSAYAPAFGMIGTVIGMVLMLQNISDPESLGSGLSVALITTLYGTIFANMLFGPLAGKLEYLSELDRNRKELFRIGILSIVEGENPRIMEKKMLIYLDPHHRAEYIKHHEQLSLMKKRDEKFYQLWVEQQDNQWEKLTEILETG</sequence>
<protein>
    <submittedName>
        <fullName evidence="11">Chemotaxis protein MotA</fullName>
    </submittedName>
</protein>
<comment type="similarity">
    <text evidence="2">Belongs to the MotA family.</text>
</comment>
<keyword evidence="8 9" id="KW-0472">Membrane</keyword>
<feature type="transmembrane region" description="Helical" evidence="9">
    <location>
        <begin position="178"/>
        <end position="200"/>
    </location>
</feature>
<dbReference type="InterPro" id="IPR000540">
    <property type="entry name" value="Flag_MotA_CS"/>
</dbReference>
<evidence type="ECO:0000256" key="2">
    <source>
        <dbReference type="ARBA" id="ARBA00008038"/>
    </source>
</evidence>
<organism evidence="11 12">
    <name type="scientific">Gracilimonas mengyeensis</name>
    <dbReference type="NCBI Taxonomy" id="1302730"/>
    <lineage>
        <taxon>Bacteria</taxon>
        <taxon>Pseudomonadati</taxon>
        <taxon>Balneolota</taxon>
        <taxon>Balneolia</taxon>
        <taxon>Balneolales</taxon>
        <taxon>Balneolaceae</taxon>
        <taxon>Gracilimonas</taxon>
    </lineage>
</organism>
<evidence type="ECO:0000259" key="10">
    <source>
        <dbReference type="Pfam" id="PF01618"/>
    </source>
</evidence>
<keyword evidence="6" id="KW-0283">Flagellar rotation</keyword>
<evidence type="ECO:0000313" key="12">
    <source>
        <dbReference type="Proteomes" id="UP000317557"/>
    </source>
</evidence>
<dbReference type="PANTHER" id="PTHR30433:SF2">
    <property type="entry name" value="MOTILITY PROTEIN A"/>
    <property type="match status" value="1"/>
</dbReference>
<dbReference type="GO" id="GO:0071978">
    <property type="term" value="P:bacterial-type flagellum-dependent swarming motility"/>
    <property type="evidence" value="ECO:0007669"/>
    <property type="project" value="InterPro"/>
</dbReference>
<dbReference type="AlphaFoldDB" id="A0A521ECA8"/>
<dbReference type="EMBL" id="FXTP01000011">
    <property type="protein sequence ID" value="SMO81545.1"/>
    <property type="molecule type" value="Genomic_DNA"/>
</dbReference>
<keyword evidence="7 9" id="KW-1133">Transmembrane helix</keyword>
<feature type="domain" description="MotA/TolQ/ExbB proton channel" evidence="10">
    <location>
        <begin position="101"/>
        <end position="212"/>
    </location>
</feature>
<reference evidence="11 12" key="1">
    <citation type="submission" date="2017-05" db="EMBL/GenBank/DDBJ databases">
        <authorList>
            <person name="Varghese N."/>
            <person name="Submissions S."/>
        </authorList>
    </citation>
    <scope>NUCLEOTIDE SEQUENCE [LARGE SCALE GENOMIC DNA]</scope>
    <source>
        <strain evidence="11 12">DSM 21985</strain>
    </source>
</reference>
<keyword evidence="5 9" id="KW-0812">Transmembrane</keyword>
<keyword evidence="3" id="KW-0813">Transport</keyword>
<dbReference type="OrthoDB" id="9806929at2"/>